<comment type="caution">
    <text evidence="1">The sequence shown here is derived from an EMBL/GenBank/DDBJ whole genome shotgun (WGS) entry which is preliminary data.</text>
</comment>
<dbReference type="RefSeq" id="WP_238804992.1">
    <property type="nucleotide sequence ID" value="NZ_CAKLPY010000001.1"/>
</dbReference>
<dbReference type="Pfam" id="PF13595">
    <property type="entry name" value="DUF4138"/>
    <property type="match status" value="1"/>
</dbReference>
<organism evidence="1 2">
    <name type="scientific">Emticicia aquatica</name>
    <dbReference type="NCBI Taxonomy" id="1681835"/>
    <lineage>
        <taxon>Bacteria</taxon>
        <taxon>Pseudomonadati</taxon>
        <taxon>Bacteroidota</taxon>
        <taxon>Cytophagia</taxon>
        <taxon>Cytophagales</taxon>
        <taxon>Leadbetterellaceae</taxon>
        <taxon>Emticicia</taxon>
    </lineage>
</organism>
<keyword evidence="2" id="KW-1185">Reference proteome</keyword>
<evidence type="ECO:0008006" key="3">
    <source>
        <dbReference type="Google" id="ProtNLM"/>
    </source>
</evidence>
<reference evidence="1" key="1">
    <citation type="submission" date="2021-12" db="EMBL/GenBank/DDBJ databases">
        <authorList>
            <person name="Rodrigo-Torres L."/>
            <person name="Arahal R. D."/>
            <person name="Lucena T."/>
        </authorList>
    </citation>
    <scope>NUCLEOTIDE SEQUENCE</scope>
    <source>
        <strain evidence="1">CECT 8858</strain>
    </source>
</reference>
<accession>A0ABN8ESH4</accession>
<protein>
    <recommendedName>
        <fullName evidence="3">DUF4138 domain-containing protein</fullName>
    </recommendedName>
</protein>
<dbReference type="InterPro" id="IPR022298">
    <property type="entry name" value="Conjug_transposon_TraN"/>
</dbReference>
<evidence type="ECO:0000313" key="2">
    <source>
        <dbReference type="Proteomes" id="UP000837932"/>
    </source>
</evidence>
<name>A0ABN8ESH4_9BACT</name>
<evidence type="ECO:0000313" key="1">
    <source>
        <dbReference type="EMBL" id="CAH0994850.1"/>
    </source>
</evidence>
<dbReference type="EMBL" id="CAKLPY010000001">
    <property type="protein sequence ID" value="CAH0994850.1"/>
    <property type="molecule type" value="Genomic_DNA"/>
</dbReference>
<sequence>MGSKDYEAKADYPHILFIRARTTLAKRSTIVVTHGDEILTAYIAFKMNSQVFYDFRKKQLPKEEIIENTEQKQIENKLKCMTSLPRNIKIEAKKQQIEFNLLNLYNGNEATFLRFSLQNQSSIIYDLDYVSFTYIEKRKRMTKRINTLNGGLQEVEPLIKVEKLLTESGKSNEYLYALPLYSTTKDGLLQVIFREKAGLRSIIIEIPFKKILRAELF</sequence>
<gene>
    <name evidence="1" type="ORF">EMA8858_00962</name>
</gene>
<dbReference type="Proteomes" id="UP000837932">
    <property type="component" value="Unassembled WGS sequence"/>
</dbReference>
<proteinExistence type="predicted"/>